<reference evidence="2 3" key="1">
    <citation type="submission" date="2013-08" db="EMBL/GenBank/DDBJ databases">
        <authorList>
            <person name="Durkin A.S."/>
            <person name="Haft D.R."/>
            <person name="McCorrison J."/>
            <person name="Torralba M."/>
            <person name="Gillis M."/>
            <person name="Haft D.H."/>
            <person name="Methe B."/>
            <person name="Sutton G."/>
            <person name="Nelson K.E."/>
        </authorList>
    </citation>
    <scope>NUCLEOTIDE SEQUENCE [LARGE SCALE GENOMIC DNA]</scope>
    <source>
        <strain evidence="2 3">F0493</strain>
    </source>
</reference>
<evidence type="ECO:0000313" key="3">
    <source>
        <dbReference type="Proteomes" id="UP000017023"/>
    </source>
</evidence>
<gene>
    <name evidence="2" type="ORF">HMPREF9145_2666</name>
</gene>
<dbReference type="GeneID" id="78497989"/>
<sequence>MKKLFPLLLFLLIAVSATAQETYFQENGIWYRVLTSAAEKSYDASHNEVAVTRPNGSYFVYYPDGSTINVPSTVTHAGTTYTVTYIDDNAFQRTEFTSLTLPSSILKSGSRILENAKLKQFHTPENLEVLPTYFIWTGVIDELWLSPKIKEIGTYAFTGVTIKRVHGLAQTKLEKLGNVEYSGRLAGFCFANYKYLPAADQAAYINDLSTLPPTVRRIGAMALNGENAGDPQLPLTNYTIPAIMEQIENYNFDVSDKVTAPQTTPIFLGIEAFGTQPTLKIFVPIDCSVAYKAATNWSSYSDKIREELSIGPSGYTTFYLENENFLVPDGCTAYIITGVTPSGSITTPDNAIVKAFTAGKIIPKQTGFILQGTPNSTVVYQANVIGIEEGVTGNLLVGTATEREISGAGYKYYVLSNSGDQGLGFYKQGTRGGASIKLKAHRAGLRLTESIARAKSFFIDFDAARENANVAGIRNIGQEAEGRDNVIYDLQGRRVKNPTHGIYIINGKKVIK</sequence>
<dbReference type="PATRIC" id="fig|1395125.3.peg.1420"/>
<feature type="chain" id="PRO_5004631185" evidence="1">
    <location>
        <begin position="20"/>
        <end position="512"/>
    </location>
</feature>
<feature type="signal peptide" evidence="1">
    <location>
        <begin position="1"/>
        <end position="19"/>
    </location>
</feature>
<protein>
    <submittedName>
        <fullName evidence="2">Leucine rich repeat protein</fullName>
    </submittedName>
</protein>
<dbReference type="EMBL" id="AWGW01000020">
    <property type="protein sequence ID" value="ERK00522.1"/>
    <property type="molecule type" value="Genomic_DNA"/>
</dbReference>
<dbReference type="Gene3D" id="3.80.10.10">
    <property type="entry name" value="Ribonuclease Inhibitor"/>
    <property type="match status" value="1"/>
</dbReference>
<evidence type="ECO:0000256" key="1">
    <source>
        <dbReference type="SAM" id="SignalP"/>
    </source>
</evidence>
<dbReference type="Pfam" id="PF13306">
    <property type="entry name" value="LRR_5"/>
    <property type="match status" value="1"/>
</dbReference>
<proteinExistence type="predicted"/>
<dbReference type="AlphaFoldDB" id="U2KPV0"/>
<keyword evidence="1" id="KW-0732">Signal</keyword>
<comment type="caution">
    <text evidence="2">The sequence shown here is derived from an EMBL/GenBank/DDBJ whole genome shotgun (WGS) entry which is preliminary data.</text>
</comment>
<dbReference type="RefSeq" id="WP_021825537.1">
    <property type="nucleotide sequence ID" value="NZ_AWGW01000020.1"/>
</dbReference>
<organism evidence="2 3">
    <name type="scientific">Segatella salivae F0493</name>
    <dbReference type="NCBI Taxonomy" id="1395125"/>
    <lineage>
        <taxon>Bacteria</taxon>
        <taxon>Pseudomonadati</taxon>
        <taxon>Bacteroidota</taxon>
        <taxon>Bacteroidia</taxon>
        <taxon>Bacteroidales</taxon>
        <taxon>Prevotellaceae</taxon>
        <taxon>Segatella</taxon>
    </lineage>
</organism>
<evidence type="ECO:0000313" key="2">
    <source>
        <dbReference type="EMBL" id="ERK00522.1"/>
    </source>
</evidence>
<dbReference type="InterPro" id="IPR032675">
    <property type="entry name" value="LRR_dom_sf"/>
</dbReference>
<name>U2KPV0_9BACT</name>
<accession>U2KPV0</accession>
<dbReference type="Proteomes" id="UP000017023">
    <property type="component" value="Unassembled WGS sequence"/>
</dbReference>
<dbReference type="InterPro" id="IPR026906">
    <property type="entry name" value="LRR_5"/>
</dbReference>